<protein>
    <recommendedName>
        <fullName evidence="3">STAS/SEC14 domain-containing protein</fullName>
    </recommendedName>
</protein>
<comment type="caution">
    <text evidence="1">The sequence shown here is derived from an EMBL/GenBank/DDBJ whole genome shotgun (WGS) entry which is preliminary data.</text>
</comment>
<proteinExistence type="predicted"/>
<dbReference type="EMBL" id="JBHSAT010000004">
    <property type="protein sequence ID" value="MFC3877579.1"/>
    <property type="molecule type" value="Genomic_DNA"/>
</dbReference>
<name>A0ABV8AIJ8_9FLAO</name>
<organism evidence="1 2">
    <name type="scientific">Winogradskyella maritima</name>
    <dbReference type="NCBI Taxonomy" id="1517766"/>
    <lineage>
        <taxon>Bacteria</taxon>
        <taxon>Pseudomonadati</taxon>
        <taxon>Bacteroidota</taxon>
        <taxon>Flavobacteriia</taxon>
        <taxon>Flavobacteriales</taxon>
        <taxon>Flavobacteriaceae</taxon>
        <taxon>Winogradskyella</taxon>
    </lineage>
</organism>
<sequence length="136" mass="15824">MKFENSTLYTNLKFHKLQLEFGTYYLCDSFVIGELNAGVHFDFNKADIIAEEIIKHYGEGPKLNLIANRIHSYSVEPQNWTRVLKKYPDLLCSSCVVAYNTMSTLNASLENRFFIEDILLFNSLEDAVLWAQRFKK</sequence>
<evidence type="ECO:0000313" key="2">
    <source>
        <dbReference type="Proteomes" id="UP001595812"/>
    </source>
</evidence>
<accession>A0ABV8AIJ8</accession>
<reference evidence="2" key="1">
    <citation type="journal article" date="2019" name="Int. J. Syst. Evol. Microbiol.">
        <title>The Global Catalogue of Microorganisms (GCM) 10K type strain sequencing project: providing services to taxonomists for standard genome sequencing and annotation.</title>
        <authorList>
            <consortium name="The Broad Institute Genomics Platform"/>
            <consortium name="The Broad Institute Genome Sequencing Center for Infectious Disease"/>
            <person name="Wu L."/>
            <person name="Ma J."/>
        </authorList>
    </citation>
    <scope>NUCLEOTIDE SEQUENCE [LARGE SCALE GENOMIC DNA]</scope>
    <source>
        <strain evidence="2">CECT 8979</strain>
    </source>
</reference>
<evidence type="ECO:0000313" key="1">
    <source>
        <dbReference type="EMBL" id="MFC3877579.1"/>
    </source>
</evidence>
<dbReference type="RefSeq" id="WP_386100137.1">
    <property type="nucleotide sequence ID" value="NZ_JBHSAT010000004.1"/>
</dbReference>
<dbReference type="Proteomes" id="UP001595812">
    <property type="component" value="Unassembled WGS sequence"/>
</dbReference>
<gene>
    <name evidence="1" type="ORF">ACFOSX_10075</name>
</gene>
<evidence type="ECO:0008006" key="3">
    <source>
        <dbReference type="Google" id="ProtNLM"/>
    </source>
</evidence>
<keyword evidence="2" id="KW-1185">Reference proteome</keyword>